<feature type="compositionally biased region" description="Low complexity" evidence="1">
    <location>
        <begin position="168"/>
        <end position="183"/>
    </location>
</feature>
<protein>
    <submittedName>
        <fullName evidence="3">Uncharacterized protein</fullName>
    </submittedName>
</protein>
<evidence type="ECO:0000256" key="1">
    <source>
        <dbReference type="SAM" id="MobiDB-lite"/>
    </source>
</evidence>
<dbReference type="EMBL" id="ML179196">
    <property type="protein sequence ID" value="THU95583.1"/>
    <property type="molecule type" value="Genomic_DNA"/>
</dbReference>
<feature type="compositionally biased region" description="Pro residues" evidence="1">
    <location>
        <begin position="114"/>
        <end position="125"/>
    </location>
</feature>
<dbReference type="EMBL" id="ML179311">
    <property type="protein sequence ID" value="THU91243.1"/>
    <property type="molecule type" value="Genomic_DNA"/>
</dbReference>
<organism evidence="3 4">
    <name type="scientific">Dendrothele bispora (strain CBS 962.96)</name>
    <dbReference type="NCBI Taxonomy" id="1314807"/>
    <lineage>
        <taxon>Eukaryota</taxon>
        <taxon>Fungi</taxon>
        <taxon>Dikarya</taxon>
        <taxon>Basidiomycota</taxon>
        <taxon>Agaricomycotina</taxon>
        <taxon>Agaricomycetes</taxon>
        <taxon>Agaricomycetidae</taxon>
        <taxon>Agaricales</taxon>
        <taxon>Agaricales incertae sedis</taxon>
        <taxon>Dendrothele</taxon>
    </lineage>
</organism>
<dbReference type="Proteomes" id="UP000297245">
    <property type="component" value="Unassembled WGS sequence"/>
</dbReference>
<dbReference type="AlphaFoldDB" id="A0A4S8M1U5"/>
<evidence type="ECO:0000313" key="3">
    <source>
        <dbReference type="EMBL" id="THU95583.1"/>
    </source>
</evidence>
<gene>
    <name evidence="3" type="ORF">K435DRAFT_797975</name>
    <name evidence="2" type="ORF">K435DRAFT_863568</name>
</gene>
<evidence type="ECO:0000313" key="2">
    <source>
        <dbReference type="EMBL" id="THU91243.1"/>
    </source>
</evidence>
<reference evidence="3 4" key="1">
    <citation type="journal article" date="2019" name="Nat. Ecol. Evol.">
        <title>Megaphylogeny resolves global patterns of mushroom evolution.</title>
        <authorList>
            <person name="Varga T."/>
            <person name="Krizsan K."/>
            <person name="Foldi C."/>
            <person name="Dima B."/>
            <person name="Sanchez-Garcia M."/>
            <person name="Sanchez-Ramirez S."/>
            <person name="Szollosi G.J."/>
            <person name="Szarkandi J.G."/>
            <person name="Papp V."/>
            <person name="Albert L."/>
            <person name="Andreopoulos W."/>
            <person name="Angelini C."/>
            <person name="Antonin V."/>
            <person name="Barry K.W."/>
            <person name="Bougher N.L."/>
            <person name="Buchanan P."/>
            <person name="Buyck B."/>
            <person name="Bense V."/>
            <person name="Catcheside P."/>
            <person name="Chovatia M."/>
            <person name="Cooper J."/>
            <person name="Damon W."/>
            <person name="Desjardin D."/>
            <person name="Finy P."/>
            <person name="Geml J."/>
            <person name="Haridas S."/>
            <person name="Hughes K."/>
            <person name="Justo A."/>
            <person name="Karasinski D."/>
            <person name="Kautmanova I."/>
            <person name="Kiss B."/>
            <person name="Kocsube S."/>
            <person name="Kotiranta H."/>
            <person name="LaButti K.M."/>
            <person name="Lechner B.E."/>
            <person name="Liimatainen K."/>
            <person name="Lipzen A."/>
            <person name="Lukacs Z."/>
            <person name="Mihaltcheva S."/>
            <person name="Morgado L.N."/>
            <person name="Niskanen T."/>
            <person name="Noordeloos M.E."/>
            <person name="Ohm R.A."/>
            <person name="Ortiz-Santana B."/>
            <person name="Ovrebo C."/>
            <person name="Racz N."/>
            <person name="Riley R."/>
            <person name="Savchenko A."/>
            <person name="Shiryaev A."/>
            <person name="Soop K."/>
            <person name="Spirin V."/>
            <person name="Szebenyi C."/>
            <person name="Tomsovsky M."/>
            <person name="Tulloss R.E."/>
            <person name="Uehling J."/>
            <person name="Grigoriev I.V."/>
            <person name="Vagvolgyi C."/>
            <person name="Papp T."/>
            <person name="Martin F.M."/>
            <person name="Miettinen O."/>
            <person name="Hibbett D.S."/>
            <person name="Nagy L.G."/>
        </authorList>
    </citation>
    <scope>NUCLEOTIDE SEQUENCE [LARGE SCALE GENOMIC DNA]</scope>
    <source>
        <strain evidence="3 4">CBS 962.96</strain>
    </source>
</reference>
<accession>A0A4S8M1U5</accession>
<name>A0A4S8M1U5_DENBC</name>
<feature type="compositionally biased region" description="Basic and acidic residues" evidence="1">
    <location>
        <begin position="187"/>
        <end position="206"/>
    </location>
</feature>
<keyword evidence="4" id="KW-1185">Reference proteome</keyword>
<feature type="compositionally biased region" description="Basic and acidic residues" evidence="1">
    <location>
        <begin position="53"/>
        <end position="65"/>
    </location>
</feature>
<evidence type="ECO:0000313" key="4">
    <source>
        <dbReference type="Proteomes" id="UP000297245"/>
    </source>
</evidence>
<feature type="compositionally biased region" description="Low complexity" evidence="1">
    <location>
        <begin position="126"/>
        <end position="136"/>
    </location>
</feature>
<proteinExistence type="predicted"/>
<feature type="compositionally biased region" description="Polar residues" evidence="1">
    <location>
        <begin position="33"/>
        <end position="47"/>
    </location>
</feature>
<feature type="region of interest" description="Disordered" evidence="1">
    <location>
        <begin position="1"/>
        <end position="206"/>
    </location>
</feature>
<sequence length="206" mass="22757">MQNNGHGPTPPHRSTPRNTTGNNPPPHGRTDTRTQATQSNRFSSTDTPRGHATRQEYPLRFEDFSISRALVQRNQVAQPPPQNPNPNTRPQHVKREDHPLDWSQFSIAGALGQPPRPPSPPPSPPYRSFSPLYRSYTSSLMGPCCPGPNPTHGGWVKPETDDDRGVYGSKSTSSSNAAGPSRSSRTKRSDAKDKYAGRKIKKEEED</sequence>